<dbReference type="GO" id="GO:0005886">
    <property type="term" value="C:plasma membrane"/>
    <property type="evidence" value="ECO:0007669"/>
    <property type="project" value="UniProtKB-SubCell"/>
</dbReference>
<dbReference type="GO" id="GO:0016655">
    <property type="term" value="F:oxidoreductase activity, acting on NAD(P)H, quinone or similar compound as acceptor"/>
    <property type="evidence" value="ECO:0007669"/>
    <property type="project" value="UniProtKB-UniRule"/>
</dbReference>
<comment type="function">
    <text evidence="16">NQR complex catalyzes the reduction of ubiquinone-1 to ubiquinol by two successive reactions, coupled with the transport of Na(+) ions from the cytoplasm to the periplasm. NqrA to NqrE are probably involved in the second step, the conversion of ubisemiquinone to ubiquinol.</text>
</comment>
<keyword evidence="2 16" id="KW-1003">Cell membrane</keyword>
<keyword evidence="19" id="KW-1185">Reference proteome</keyword>
<comment type="caution">
    <text evidence="16">Lacks conserved residue(s) required for the propagation of feature annotation.</text>
</comment>
<feature type="transmembrane region" description="Helical" evidence="16">
    <location>
        <begin position="58"/>
        <end position="75"/>
    </location>
</feature>
<keyword evidence="12 16" id="KW-0406">Ion transport</keyword>
<dbReference type="GO" id="GO:0010181">
    <property type="term" value="F:FMN binding"/>
    <property type="evidence" value="ECO:0007669"/>
    <property type="project" value="InterPro"/>
</dbReference>
<evidence type="ECO:0000256" key="10">
    <source>
        <dbReference type="ARBA" id="ARBA00023027"/>
    </source>
</evidence>
<keyword evidence="10 16" id="KW-0520">NAD</keyword>
<keyword evidence="3" id="KW-0997">Cell inner membrane</keyword>
<protein>
    <recommendedName>
        <fullName evidence="16">Na(+)-translocating NADH-quinone reductase subunit B</fullName>
        <shortName evidence="16">Na(+)-NQR subunit B</shortName>
        <shortName evidence="16">Na(+)-translocating NQR subunit B</shortName>
        <ecNumber evidence="16">7.2.1.1</ecNumber>
    </recommendedName>
    <alternativeName>
        <fullName evidence="16">NQR complex subunit B</fullName>
    </alternativeName>
    <alternativeName>
        <fullName evidence="16">NQR-1 subunit B</fullName>
    </alternativeName>
</protein>
<keyword evidence="5 16" id="KW-0285">Flavoprotein</keyword>
<comment type="similarity">
    <text evidence="16">Belongs to the NqrB/RnfD family.</text>
</comment>
<keyword evidence="14 16" id="KW-0472">Membrane</keyword>
<organism evidence="18 19">
    <name type="scientific">Desulfobotulus mexicanus</name>
    <dbReference type="NCBI Taxonomy" id="2586642"/>
    <lineage>
        <taxon>Bacteria</taxon>
        <taxon>Pseudomonadati</taxon>
        <taxon>Thermodesulfobacteriota</taxon>
        <taxon>Desulfobacteria</taxon>
        <taxon>Desulfobacterales</taxon>
        <taxon>Desulfobacteraceae</taxon>
        <taxon>Desulfobotulus</taxon>
    </lineage>
</organism>
<dbReference type="GO" id="GO:0006814">
    <property type="term" value="P:sodium ion transport"/>
    <property type="evidence" value="ECO:0007669"/>
    <property type="project" value="UniProtKB-UniRule"/>
</dbReference>
<evidence type="ECO:0000256" key="5">
    <source>
        <dbReference type="ARBA" id="ARBA00022630"/>
    </source>
</evidence>
<evidence type="ECO:0000256" key="17">
    <source>
        <dbReference type="PIRSR" id="PIRSR016055-50"/>
    </source>
</evidence>
<keyword evidence="6 16" id="KW-0288">FMN</keyword>
<dbReference type="GO" id="GO:0055085">
    <property type="term" value="P:transmembrane transport"/>
    <property type="evidence" value="ECO:0007669"/>
    <property type="project" value="InterPro"/>
</dbReference>
<evidence type="ECO:0000256" key="9">
    <source>
        <dbReference type="ARBA" id="ARBA00022989"/>
    </source>
</evidence>
<keyword evidence="1 16" id="KW-0813">Transport</keyword>
<dbReference type="Proteomes" id="UP000321899">
    <property type="component" value="Unassembled WGS sequence"/>
</dbReference>
<keyword evidence="4 16" id="KW-0597">Phosphoprotein</keyword>
<dbReference type="PANTHER" id="PTHR30578">
    <property type="entry name" value="ELECTRON TRANSPORT COMPLEX PROTEIN RNFD"/>
    <property type="match status" value="1"/>
</dbReference>
<comment type="subcellular location">
    <subcellularLocation>
        <location evidence="16">Cell membrane</location>
        <topology evidence="16">Multi-pass membrane protein</topology>
    </subcellularLocation>
</comment>
<dbReference type="GO" id="GO:0022904">
    <property type="term" value="P:respiratory electron transport chain"/>
    <property type="evidence" value="ECO:0007669"/>
    <property type="project" value="InterPro"/>
</dbReference>
<keyword evidence="8 16" id="KW-1278">Translocase</keyword>
<sequence length="390" mass="42067">MQRWIRSFFDTHRPKFEKEGRLHRYHGLFEAFETIFFLPDSTTSQSPHIRDSLDLKRFMSIVILAIVPVALFGIYNTGYYACLAAGESTAFIPSFIQGLFIFIPLLVVSYGVGFFWEALFAVRRGHGISEGFLVSGLLYPLILPPDLPLWQAAIGISFGVVIGKEIFGGTGRNLLNPALTARAFVFFAYPGQMSGDAVWISGGATDAVSGATALAISAQAEPGSQIPAMLDQAGLGLFELFVGRTPGSIGETSALLCIVGALILIITGVANWRIMVGGVLGVLGTGMLLNQLATGSFAAAMALPAYYHLVMGGFAFGIVFMATDPVSAPGTDAARWLYGFLIGALTVLIRVFNPAYPEGTMLAILFMNLFAPLLDHFVIQIRLRKRISHV</sequence>
<evidence type="ECO:0000256" key="16">
    <source>
        <dbReference type="HAMAP-Rule" id="MF_00426"/>
    </source>
</evidence>
<evidence type="ECO:0000256" key="11">
    <source>
        <dbReference type="ARBA" id="ARBA00023053"/>
    </source>
</evidence>
<keyword evidence="9 16" id="KW-1133">Transmembrane helix</keyword>
<dbReference type="RefSeq" id="WP_139450676.1">
    <property type="nucleotide sequence ID" value="NZ_VDMB01000029.1"/>
</dbReference>
<evidence type="ECO:0000256" key="2">
    <source>
        <dbReference type="ARBA" id="ARBA00022475"/>
    </source>
</evidence>
<keyword evidence="15 16" id="KW-0739">Sodium transport</keyword>
<dbReference type="NCBIfam" id="NF003756">
    <property type="entry name" value="PRK05349.1"/>
    <property type="match status" value="1"/>
</dbReference>
<feature type="transmembrane region" description="Helical" evidence="16">
    <location>
        <begin position="253"/>
        <end position="272"/>
    </location>
</feature>
<feature type="transmembrane region" description="Helical" evidence="16">
    <location>
        <begin position="335"/>
        <end position="353"/>
    </location>
</feature>
<feature type="transmembrane region" description="Helical" evidence="16">
    <location>
        <begin position="95"/>
        <end position="115"/>
    </location>
</feature>
<accession>A0A5S5MCM0</accession>
<comment type="cofactor">
    <cofactor evidence="16 17">
        <name>FMN</name>
        <dbReference type="ChEBI" id="CHEBI:58210"/>
    </cofactor>
</comment>
<keyword evidence="11 16" id="KW-0915">Sodium</keyword>
<gene>
    <name evidence="16" type="primary">nqrB</name>
    <name evidence="18" type="ORF">FIM25_15025</name>
</gene>
<dbReference type="AlphaFoldDB" id="A0A5S5MCM0"/>
<dbReference type="NCBIfam" id="TIGR01937">
    <property type="entry name" value="nqrB"/>
    <property type="match status" value="1"/>
</dbReference>
<proteinExistence type="inferred from homology"/>
<evidence type="ECO:0000256" key="6">
    <source>
        <dbReference type="ARBA" id="ARBA00022643"/>
    </source>
</evidence>
<evidence type="ECO:0000256" key="7">
    <source>
        <dbReference type="ARBA" id="ARBA00022692"/>
    </source>
</evidence>
<dbReference type="EMBL" id="VDMB01000029">
    <property type="protein sequence ID" value="TYT73454.1"/>
    <property type="molecule type" value="Genomic_DNA"/>
</dbReference>
<comment type="catalytic activity">
    <reaction evidence="16">
        <text>a ubiquinone + n Na(+)(in) + NADH + H(+) = a ubiquinol + n Na(+)(out) + NAD(+)</text>
        <dbReference type="Rhea" id="RHEA:47748"/>
        <dbReference type="Rhea" id="RHEA-COMP:9565"/>
        <dbReference type="Rhea" id="RHEA-COMP:9566"/>
        <dbReference type="ChEBI" id="CHEBI:15378"/>
        <dbReference type="ChEBI" id="CHEBI:16389"/>
        <dbReference type="ChEBI" id="CHEBI:17976"/>
        <dbReference type="ChEBI" id="CHEBI:29101"/>
        <dbReference type="ChEBI" id="CHEBI:57540"/>
        <dbReference type="ChEBI" id="CHEBI:57945"/>
        <dbReference type="EC" id="7.2.1.1"/>
    </reaction>
</comment>
<dbReference type="Pfam" id="PF03116">
    <property type="entry name" value="NQR2_RnfD_RnfE"/>
    <property type="match status" value="1"/>
</dbReference>
<evidence type="ECO:0000256" key="1">
    <source>
        <dbReference type="ARBA" id="ARBA00022448"/>
    </source>
</evidence>
<evidence type="ECO:0000256" key="14">
    <source>
        <dbReference type="ARBA" id="ARBA00023136"/>
    </source>
</evidence>
<evidence type="ECO:0000256" key="8">
    <source>
        <dbReference type="ARBA" id="ARBA00022967"/>
    </source>
</evidence>
<keyword evidence="7 16" id="KW-0812">Transmembrane</keyword>
<evidence type="ECO:0000313" key="19">
    <source>
        <dbReference type="Proteomes" id="UP000321899"/>
    </source>
</evidence>
<feature type="modified residue" description="FMN phosphoryl threonine" evidence="16 17">
    <location>
        <position position="212"/>
    </location>
</feature>
<keyword evidence="13 16" id="KW-0830">Ubiquinone</keyword>
<dbReference type="InterPro" id="IPR010966">
    <property type="entry name" value="NqrB"/>
</dbReference>
<dbReference type="PANTHER" id="PTHR30578:SF1">
    <property type="entry name" value="NA(+)-TRANSLOCATING NADH-QUINONE REDUCTASE SUBUNIT B"/>
    <property type="match status" value="1"/>
</dbReference>
<dbReference type="EC" id="7.2.1.1" evidence="16"/>
<evidence type="ECO:0000256" key="15">
    <source>
        <dbReference type="ARBA" id="ARBA00023201"/>
    </source>
</evidence>
<name>A0A5S5MCM0_9BACT</name>
<evidence type="ECO:0000256" key="12">
    <source>
        <dbReference type="ARBA" id="ARBA00023065"/>
    </source>
</evidence>
<dbReference type="HAMAP" id="MF_00426">
    <property type="entry name" value="NqrB"/>
    <property type="match status" value="1"/>
</dbReference>
<evidence type="ECO:0000256" key="3">
    <source>
        <dbReference type="ARBA" id="ARBA00022519"/>
    </source>
</evidence>
<comment type="subunit">
    <text evidence="16">Composed of six subunits; NqrA, NqrB, NqrC, NqrD, NqrE and NqrF.</text>
</comment>
<dbReference type="OrthoDB" id="9776359at2"/>
<evidence type="ECO:0000313" key="18">
    <source>
        <dbReference type="EMBL" id="TYT73454.1"/>
    </source>
</evidence>
<feature type="transmembrane region" description="Helical" evidence="16">
    <location>
        <begin position="305"/>
        <end position="323"/>
    </location>
</feature>
<evidence type="ECO:0000256" key="13">
    <source>
        <dbReference type="ARBA" id="ARBA00023075"/>
    </source>
</evidence>
<dbReference type="PIRSF" id="PIRSF016055">
    <property type="entry name" value="NADH-UbQ_OxRdtase_B_su"/>
    <property type="match status" value="1"/>
</dbReference>
<feature type="transmembrane region" description="Helical" evidence="16">
    <location>
        <begin position="359"/>
        <end position="379"/>
    </location>
</feature>
<comment type="caution">
    <text evidence="18">The sequence shown here is derived from an EMBL/GenBank/DDBJ whole genome shotgun (WGS) entry which is preliminary data.</text>
</comment>
<dbReference type="InterPro" id="IPR004338">
    <property type="entry name" value="NqrB/RnfD"/>
</dbReference>
<evidence type="ECO:0000256" key="4">
    <source>
        <dbReference type="ARBA" id="ARBA00022553"/>
    </source>
</evidence>
<reference evidence="18 19" key="1">
    <citation type="submission" date="2019-06" db="EMBL/GenBank/DDBJ databases">
        <title>Desulfobotulus mexicanus sp. nov., a novel sulfate-reducing bacterium isolated from the sediment of an alkaline crater lake in Mexico.</title>
        <authorList>
            <person name="Hirschler-Rea A."/>
        </authorList>
    </citation>
    <scope>NUCLEOTIDE SEQUENCE [LARGE SCALE GENOMIC DNA]</scope>
    <source>
        <strain evidence="18 19">PAR22N</strain>
    </source>
</reference>